<evidence type="ECO:0000313" key="1">
    <source>
        <dbReference type="Proteomes" id="UP000095286"/>
    </source>
</evidence>
<evidence type="ECO:0000313" key="2">
    <source>
        <dbReference type="WBParaSite" id="RSKR_0000485833.1"/>
    </source>
</evidence>
<accession>A0AC35TWN5</accession>
<protein>
    <submittedName>
        <fullName evidence="2">G_PROTEIN_RECEP_F1_2 domain-containing protein</fullName>
    </submittedName>
</protein>
<proteinExistence type="predicted"/>
<dbReference type="WBParaSite" id="RSKR_0000485833.1">
    <property type="protein sequence ID" value="RSKR_0000485833.1"/>
    <property type="gene ID" value="RSKR_0000485833"/>
</dbReference>
<sequence length="356" mass="40637">MNNSKSKLQYNAVVKIRFNFLPSLWKEEYSCDQLTPEEWLAEREPNLALGIVYMALGFVFVFLCIPVIVVLTKKDLIKNSCYKIIMFLSCVDCFTLIFIAIATGWFTILGSVFCTDPYVIYICGMCSFMGWTESCLLCLILAFNRIIDITSPYLLNLLFSGKRTLIWLGIAQCYGLLMCLFTPSLSFSSKQSWAWFFDPYHGIEKIHSETTYINWNQTANNVIIIVALPTMYSIFIVILFYKYKKNSNNLKLTSSQKSLLIQTGMICSMSLIAASIYLSMNFVNVSAPLIVTGQITWILDQSSGAISLVFFNKTVRTHIYDMFCPAFLKKWIGIDGKKTVTNTKIMKIRARLIKIT</sequence>
<reference evidence="2" key="1">
    <citation type="submission" date="2016-11" db="UniProtKB">
        <authorList>
            <consortium name="WormBaseParasite"/>
        </authorList>
    </citation>
    <scope>IDENTIFICATION</scope>
    <source>
        <strain evidence="2">KR3021</strain>
    </source>
</reference>
<dbReference type="Proteomes" id="UP000095286">
    <property type="component" value="Unplaced"/>
</dbReference>
<organism evidence="1 2">
    <name type="scientific">Rhabditophanes sp. KR3021</name>
    <dbReference type="NCBI Taxonomy" id="114890"/>
    <lineage>
        <taxon>Eukaryota</taxon>
        <taxon>Metazoa</taxon>
        <taxon>Ecdysozoa</taxon>
        <taxon>Nematoda</taxon>
        <taxon>Chromadorea</taxon>
        <taxon>Rhabditida</taxon>
        <taxon>Tylenchina</taxon>
        <taxon>Panagrolaimomorpha</taxon>
        <taxon>Strongyloidoidea</taxon>
        <taxon>Alloionematidae</taxon>
        <taxon>Rhabditophanes</taxon>
    </lineage>
</organism>
<name>A0AC35TWN5_9BILA</name>